<dbReference type="AlphaFoldDB" id="A0A1F5N851"/>
<dbReference type="Proteomes" id="UP000177610">
    <property type="component" value="Unassembled WGS sequence"/>
</dbReference>
<gene>
    <name evidence="2" type="ORF">A2717_04200</name>
</gene>
<accession>A0A1F5N851</accession>
<sequence>MFFVIIFLIGGFVRRRRKTDKADDWDPSSLGGSILRPHSFDDDAKVESDSSEREDRGRTKEDDELSSFGAGVFKPNDYD</sequence>
<organism evidence="2 3">
    <name type="scientific">Candidatus Doudnabacteria bacterium RIFCSPHIGHO2_01_FULL_41_86</name>
    <dbReference type="NCBI Taxonomy" id="1817821"/>
    <lineage>
        <taxon>Bacteria</taxon>
        <taxon>Candidatus Doudnaibacteriota</taxon>
    </lineage>
</organism>
<name>A0A1F5N851_9BACT</name>
<reference evidence="2 3" key="1">
    <citation type="journal article" date="2016" name="Nat. Commun.">
        <title>Thousands of microbial genomes shed light on interconnected biogeochemical processes in an aquifer system.</title>
        <authorList>
            <person name="Anantharaman K."/>
            <person name="Brown C.T."/>
            <person name="Hug L.A."/>
            <person name="Sharon I."/>
            <person name="Castelle C.J."/>
            <person name="Probst A.J."/>
            <person name="Thomas B.C."/>
            <person name="Singh A."/>
            <person name="Wilkins M.J."/>
            <person name="Karaoz U."/>
            <person name="Brodie E.L."/>
            <person name="Williams K.H."/>
            <person name="Hubbard S.S."/>
            <person name="Banfield J.F."/>
        </authorList>
    </citation>
    <scope>NUCLEOTIDE SEQUENCE [LARGE SCALE GENOMIC DNA]</scope>
</reference>
<evidence type="ECO:0000256" key="1">
    <source>
        <dbReference type="SAM" id="MobiDB-lite"/>
    </source>
</evidence>
<protein>
    <submittedName>
        <fullName evidence="2">Uncharacterized protein</fullName>
    </submittedName>
</protein>
<evidence type="ECO:0000313" key="3">
    <source>
        <dbReference type="Proteomes" id="UP000177610"/>
    </source>
</evidence>
<evidence type="ECO:0000313" key="2">
    <source>
        <dbReference type="EMBL" id="OGE73794.1"/>
    </source>
</evidence>
<proteinExistence type="predicted"/>
<feature type="region of interest" description="Disordered" evidence="1">
    <location>
        <begin position="16"/>
        <end position="79"/>
    </location>
</feature>
<comment type="caution">
    <text evidence="2">The sequence shown here is derived from an EMBL/GenBank/DDBJ whole genome shotgun (WGS) entry which is preliminary data.</text>
</comment>
<feature type="compositionally biased region" description="Basic and acidic residues" evidence="1">
    <location>
        <begin position="38"/>
        <end position="61"/>
    </location>
</feature>
<dbReference type="EMBL" id="MFEH01000005">
    <property type="protein sequence ID" value="OGE73794.1"/>
    <property type="molecule type" value="Genomic_DNA"/>
</dbReference>